<name>A0AA86UAQ8_9EUKA</name>
<evidence type="ECO:0000313" key="2">
    <source>
        <dbReference type="EMBL" id="CAI9942539.1"/>
    </source>
</evidence>
<dbReference type="Proteomes" id="UP001642409">
    <property type="component" value="Unassembled WGS sequence"/>
</dbReference>
<dbReference type="EMBL" id="CAXDID020000156">
    <property type="protein sequence ID" value="CAL6043241.1"/>
    <property type="molecule type" value="Genomic_DNA"/>
</dbReference>
<organism evidence="1">
    <name type="scientific">Hexamita inflata</name>
    <dbReference type="NCBI Taxonomy" id="28002"/>
    <lineage>
        <taxon>Eukaryota</taxon>
        <taxon>Metamonada</taxon>
        <taxon>Diplomonadida</taxon>
        <taxon>Hexamitidae</taxon>
        <taxon>Hexamitinae</taxon>
        <taxon>Hexamita</taxon>
    </lineage>
</organism>
<evidence type="ECO:0000313" key="4">
    <source>
        <dbReference type="EMBL" id="CAL6043241.1"/>
    </source>
</evidence>
<evidence type="ECO:0000313" key="1">
    <source>
        <dbReference type="EMBL" id="CAI9935128.1"/>
    </source>
</evidence>
<gene>
    <name evidence="1" type="ORF">HINF_LOCUS22773</name>
    <name evidence="3" type="ORF">HINF_LOCUS23910</name>
    <name evidence="2" type="ORF">HINF_LOCUS30184</name>
    <name evidence="4" type="ORF">HINF_LOCUS39979</name>
</gene>
<reference evidence="3 5" key="2">
    <citation type="submission" date="2024-07" db="EMBL/GenBank/DDBJ databases">
        <authorList>
            <person name="Akdeniz Z."/>
        </authorList>
    </citation>
    <scope>NUCLEOTIDE SEQUENCE [LARGE SCALE GENOMIC DNA]</scope>
</reference>
<evidence type="ECO:0000313" key="5">
    <source>
        <dbReference type="Proteomes" id="UP001642409"/>
    </source>
</evidence>
<keyword evidence="5" id="KW-1185">Reference proteome</keyword>
<accession>A0AA86UAQ8</accession>
<comment type="caution">
    <text evidence="1">The sequence shown here is derived from an EMBL/GenBank/DDBJ whole genome shotgun (WGS) entry which is preliminary data.</text>
</comment>
<protein>
    <submittedName>
        <fullName evidence="3">Hypothetical_protein</fullName>
    </submittedName>
</protein>
<reference evidence="1" key="1">
    <citation type="submission" date="2023-06" db="EMBL/GenBank/DDBJ databases">
        <authorList>
            <person name="Kurt Z."/>
        </authorList>
    </citation>
    <scope>NUCLEOTIDE SEQUENCE</scope>
</reference>
<dbReference type="AlphaFoldDB" id="A0AA86UAQ8"/>
<evidence type="ECO:0000313" key="3">
    <source>
        <dbReference type="EMBL" id="CAL6013696.1"/>
    </source>
</evidence>
<dbReference type="EMBL" id="CATOUU010000594">
    <property type="protein sequence ID" value="CAI9935128.1"/>
    <property type="molecule type" value="Genomic_DNA"/>
</dbReference>
<proteinExistence type="predicted"/>
<dbReference type="EMBL" id="CATOUU010000703">
    <property type="protein sequence ID" value="CAI9942539.1"/>
    <property type="molecule type" value="Genomic_DNA"/>
</dbReference>
<dbReference type="EMBL" id="CAXDID020000069">
    <property type="protein sequence ID" value="CAL6013696.1"/>
    <property type="molecule type" value="Genomic_DNA"/>
</dbReference>
<sequence>MSLNFIRGEVPSVPFNLVVDSLTDVKKYASFIPHANQLLVNNGLPLNFVSNVFKQPLSQLKNLHTFTNLDQGLSQLNNDDLTLILTDSTIQQQLKNIQLIQRFGSNLKLIQQNGTQFVIPKGQTDLKITNGNILLFPLHGKTEVKINGVDNLLDVGGEICEFVGENVKVETDMPTLVTVE</sequence>